<evidence type="ECO:0000313" key="2">
    <source>
        <dbReference type="Proteomes" id="UP000499080"/>
    </source>
</evidence>
<dbReference type="AlphaFoldDB" id="A0A4Y2ARR6"/>
<keyword evidence="2" id="KW-1185">Reference proteome</keyword>
<protein>
    <submittedName>
        <fullName evidence="1">Uncharacterized protein</fullName>
    </submittedName>
</protein>
<name>A0A4Y2ARR6_ARAVE</name>
<dbReference type="EMBL" id="BGPR01000028">
    <property type="protein sequence ID" value="GBL82460.1"/>
    <property type="molecule type" value="Genomic_DNA"/>
</dbReference>
<proteinExistence type="predicted"/>
<accession>A0A4Y2ARR6</accession>
<gene>
    <name evidence="1" type="ORF">AVEN_252591_1</name>
</gene>
<dbReference type="Proteomes" id="UP000499080">
    <property type="component" value="Unassembled WGS sequence"/>
</dbReference>
<evidence type="ECO:0000313" key="1">
    <source>
        <dbReference type="EMBL" id="GBL82460.1"/>
    </source>
</evidence>
<reference evidence="1 2" key="1">
    <citation type="journal article" date="2019" name="Sci. Rep.">
        <title>Orb-weaving spider Araneus ventricosus genome elucidates the spidroin gene catalogue.</title>
        <authorList>
            <person name="Kono N."/>
            <person name="Nakamura H."/>
            <person name="Ohtoshi R."/>
            <person name="Moran D.A.P."/>
            <person name="Shinohara A."/>
            <person name="Yoshida Y."/>
            <person name="Fujiwara M."/>
            <person name="Mori M."/>
            <person name="Tomita M."/>
            <person name="Arakawa K."/>
        </authorList>
    </citation>
    <scope>NUCLEOTIDE SEQUENCE [LARGE SCALE GENOMIC DNA]</scope>
</reference>
<organism evidence="1 2">
    <name type="scientific">Araneus ventricosus</name>
    <name type="common">Orbweaver spider</name>
    <name type="synonym">Epeira ventricosa</name>
    <dbReference type="NCBI Taxonomy" id="182803"/>
    <lineage>
        <taxon>Eukaryota</taxon>
        <taxon>Metazoa</taxon>
        <taxon>Ecdysozoa</taxon>
        <taxon>Arthropoda</taxon>
        <taxon>Chelicerata</taxon>
        <taxon>Arachnida</taxon>
        <taxon>Araneae</taxon>
        <taxon>Araneomorphae</taxon>
        <taxon>Entelegynae</taxon>
        <taxon>Araneoidea</taxon>
        <taxon>Araneidae</taxon>
        <taxon>Araneus</taxon>
    </lineage>
</organism>
<sequence>MITKKDFLHDEHSQHDACCAQDGSISRRFSSEDNVIIKTVSPLRPVVRISAERRILRLILHNDELWDTKIFSSCMPVLGPEPSQEGRFWATSRVPVGGAAVASDFRVSSCREQSRRRGGTRRMNDVGFVSQYLKTR</sequence>
<comment type="caution">
    <text evidence="1">The sequence shown here is derived from an EMBL/GenBank/DDBJ whole genome shotgun (WGS) entry which is preliminary data.</text>
</comment>